<dbReference type="AlphaFoldDB" id="A0A0R1ZLM6"/>
<feature type="transmembrane region" description="Helical" evidence="1">
    <location>
        <begin position="298"/>
        <end position="320"/>
    </location>
</feature>
<feature type="transmembrane region" description="Helical" evidence="1">
    <location>
        <begin position="340"/>
        <end position="362"/>
    </location>
</feature>
<comment type="caution">
    <text evidence="2">The sequence shown here is derived from an EMBL/GenBank/DDBJ whole genome shotgun (WGS) entry which is preliminary data.</text>
</comment>
<dbReference type="Proteomes" id="UP000051679">
    <property type="component" value="Unassembled WGS sequence"/>
</dbReference>
<name>A0A0R1ZLM6_9LACO</name>
<feature type="transmembrane region" description="Helical" evidence="1">
    <location>
        <begin position="172"/>
        <end position="192"/>
    </location>
</feature>
<proteinExistence type="predicted"/>
<keyword evidence="1" id="KW-1133">Transmembrane helix</keyword>
<sequence>MGPNLSFEFRTLRRAPAMLGFIIAMALLFLAPNLPRLHPVVGYEQEVQSYMGDASQISAQLEAWRKNPPATAPTNPSVRELRAVQTKLTAVIAAETATPVQVRTVMRAKLAYGQLLVRGARAGWAQFTGSAAFELARVKTLRYQLRHHIAEIPAGSTQLPGLHQLSQNLTTFLNGIWLAALLALWCATFLIADKRQRVNALVTIMPVRKTVVLGNKLLSFLLLAGSGLLASVGIAFVVPTLMNGAGNWQYPVAYSLDGQHVFLRHLGVLVLEQYSLLMLVLLFLAVCAVFIQLWTKNVLVSLLGMLLIALSGQVPTSSWLPTSYFNASAVLTSLNGGATFGHMAGVLLAASLLLGLISFAVVRVRQRL</sequence>
<feature type="transmembrane region" description="Helical" evidence="1">
    <location>
        <begin position="12"/>
        <end position="31"/>
    </location>
</feature>
<keyword evidence="3" id="KW-1185">Reference proteome</keyword>
<dbReference type="RefSeq" id="WP_054679163.1">
    <property type="nucleotide sequence ID" value="NZ_AYYO01000023.1"/>
</dbReference>
<protein>
    <submittedName>
        <fullName evidence="2">Uncharacterized protein</fullName>
    </submittedName>
</protein>
<evidence type="ECO:0000256" key="1">
    <source>
        <dbReference type="SAM" id="Phobius"/>
    </source>
</evidence>
<dbReference type="PATRIC" id="fig|1291052.5.peg.1417"/>
<gene>
    <name evidence="2" type="ORF">FC18_GL001398</name>
</gene>
<dbReference type="STRING" id="1291052.FC18_GL001398"/>
<feature type="transmembrane region" description="Helical" evidence="1">
    <location>
        <begin position="213"/>
        <end position="238"/>
    </location>
</feature>
<evidence type="ECO:0000313" key="3">
    <source>
        <dbReference type="Proteomes" id="UP000051679"/>
    </source>
</evidence>
<keyword evidence="1" id="KW-0472">Membrane</keyword>
<feature type="transmembrane region" description="Helical" evidence="1">
    <location>
        <begin position="274"/>
        <end position="291"/>
    </location>
</feature>
<evidence type="ECO:0000313" key="2">
    <source>
        <dbReference type="EMBL" id="KRM55365.1"/>
    </source>
</evidence>
<keyword evidence="1" id="KW-0812">Transmembrane</keyword>
<organism evidence="2 3">
    <name type="scientific">Lacticaseibacillus sharpeae JCM 1186 = DSM 20505</name>
    <dbReference type="NCBI Taxonomy" id="1291052"/>
    <lineage>
        <taxon>Bacteria</taxon>
        <taxon>Bacillati</taxon>
        <taxon>Bacillota</taxon>
        <taxon>Bacilli</taxon>
        <taxon>Lactobacillales</taxon>
        <taxon>Lactobacillaceae</taxon>
        <taxon>Lacticaseibacillus</taxon>
    </lineage>
</organism>
<reference evidence="2 3" key="1">
    <citation type="journal article" date="2015" name="Genome Announc.">
        <title>Expanding the biotechnology potential of lactobacilli through comparative genomics of 213 strains and associated genera.</title>
        <authorList>
            <person name="Sun Z."/>
            <person name="Harris H.M."/>
            <person name="McCann A."/>
            <person name="Guo C."/>
            <person name="Argimon S."/>
            <person name="Zhang W."/>
            <person name="Yang X."/>
            <person name="Jeffery I.B."/>
            <person name="Cooney J.C."/>
            <person name="Kagawa T.F."/>
            <person name="Liu W."/>
            <person name="Song Y."/>
            <person name="Salvetti E."/>
            <person name="Wrobel A."/>
            <person name="Rasinkangas P."/>
            <person name="Parkhill J."/>
            <person name="Rea M.C."/>
            <person name="O'Sullivan O."/>
            <person name="Ritari J."/>
            <person name="Douillard F.P."/>
            <person name="Paul Ross R."/>
            <person name="Yang R."/>
            <person name="Briner A.E."/>
            <person name="Felis G.E."/>
            <person name="de Vos W.M."/>
            <person name="Barrangou R."/>
            <person name="Klaenhammer T.R."/>
            <person name="Caufield P.W."/>
            <person name="Cui Y."/>
            <person name="Zhang H."/>
            <person name="O'Toole P.W."/>
        </authorList>
    </citation>
    <scope>NUCLEOTIDE SEQUENCE [LARGE SCALE GENOMIC DNA]</scope>
    <source>
        <strain evidence="2 3">DSM 20505</strain>
    </source>
</reference>
<dbReference type="EMBL" id="AYYO01000023">
    <property type="protein sequence ID" value="KRM55365.1"/>
    <property type="molecule type" value="Genomic_DNA"/>
</dbReference>
<accession>A0A0R1ZLM6</accession>